<name>A0A371CNR3_9APHY</name>
<feature type="region of interest" description="Disordered" evidence="1">
    <location>
        <begin position="1"/>
        <end position="128"/>
    </location>
</feature>
<dbReference type="SUPFAM" id="SSF52047">
    <property type="entry name" value="RNI-like"/>
    <property type="match status" value="1"/>
</dbReference>
<dbReference type="InterPro" id="IPR032675">
    <property type="entry name" value="LRR_dom_sf"/>
</dbReference>
<evidence type="ECO:0000313" key="4">
    <source>
        <dbReference type="Proteomes" id="UP000256964"/>
    </source>
</evidence>
<dbReference type="EMBL" id="KZ857498">
    <property type="protein sequence ID" value="RDX41916.1"/>
    <property type="molecule type" value="Genomic_DNA"/>
</dbReference>
<feature type="compositionally biased region" description="Acidic residues" evidence="1">
    <location>
        <begin position="75"/>
        <end position="84"/>
    </location>
</feature>
<organism evidence="3 4">
    <name type="scientific">Lentinus brumalis</name>
    <dbReference type="NCBI Taxonomy" id="2498619"/>
    <lineage>
        <taxon>Eukaryota</taxon>
        <taxon>Fungi</taxon>
        <taxon>Dikarya</taxon>
        <taxon>Basidiomycota</taxon>
        <taxon>Agaricomycotina</taxon>
        <taxon>Agaricomycetes</taxon>
        <taxon>Polyporales</taxon>
        <taxon>Polyporaceae</taxon>
        <taxon>Lentinus</taxon>
    </lineage>
</organism>
<accession>A0A371CNR3</accession>
<dbReference type="Proteomes" id="UP000256964">
    <property type="component" value="Unassembled WGS sequence"/>
</dbReference>
<evidence type="ECO:0000313" key="3">
    <source>
        <dbReference type="EMBL" id="RDX41916.1"/>
    </source>
</evidence>
<dbReference type="PANTHER" id="PTHR13318">
    <property type="entry name" value="PARTNER OF PAIRED, ISOFORM B-RELATED"/>
    <property type="match status" value="1"/>
</dbReference>
<dbReference type="OrthoDB" id="421226at2759"/>
<keyword evidence="4" id="KW-1185">Reference proteome</keyword>
<evidence type="ECO:0000256" key="1">
    <source>
        <dbReference type="SAM" id="MobiDB-lite"/>
    </source>
</evidence>
<sequence>MSRRNNVRGPTSALTEFLRASGITPTTIARRAQTRQNAQAQAQAQPAAGPSNQGQEEEDVQMEDAQATTQPDGYGSDDLDEPEEPAPKKRKQSKAAQAKQKEKEKAKAKKKAKKDDDDDDYDNGDSDADPYSALSKMWKGDLPKPPVGSFEDCARCEKQFTVTKYTMAANPPPGWLCHICAKSSGADPFKKPAAPRKRKAGGDKRTLVSYEERRFPSLASVCIQVISNHIDDVEALGDIGTMNMDEIAKALSNNRSLNAENAKLFYNVENERLTLYDVTNLTPTAFCTMAMLNPNLTSLRLDFCGRMDDTVAATWAESLPNLKRIELLGPFLVRVAGWQTFFRAHPNLEGFLITQSPRFDADCMRVLAESCPNLKELRLKEVGKMSDDFLECIKLFGGKLTYLDLSYPGTGGALTERGLIDMLKAVGGTLDHLDLSGNADVTDALLFQGIKPYALNLNTLVLADTPDLTDAGVAEFFGNWKGTPLSSLDMSRNDELADAALTALLKHSGADLTSLNINGWKSVSEDALKLIPKRALALKKLDVGWCRCVDDWFVKSVLEECDELEELKVWGCGRLTEHCARKRGVDVLGVERGV</sequence>
<protein>
    <submittedName>
        <fullName evidence="3">RNI-like protein</fullName>
    </submittedName>
</protein>
<gene>
    <name evidence="3" type="ORF">OH76DRAFT_1411685</name>
</gene>
<dbReference type="AlphaFoldDB" id="A0A371CNR3"/>
<dbReference type="Gene3D" id="3.80.10.10">
    <property type="entry name" value="Ribonuclease Inhibitor"/>
    <property type="match status" value="2"/>
</dbReference>
<feature type="compositionally biased region" description="Acidic residues" evidence="1">
    <location>
        <begin position="116"/>
        <end position="128"/>
    </location>
</feature>
<feature type="domain" description="DNA repair protein rhp7 treble clef" evidence="2">
    <location>
        <begin position="147"/>
        <end position="185"/>
    </location>
</feature>
<dbReference type="STRING" id="139420.A0A371CNR3"/>
<dbReference type="GO" id="GO:0019005">
    <property type="term" value="C:SCF ubiquitin ligase complex"/>
    <property type="evidence" value="ECO:0007669"/>
    <property type="project" value="TreeGrafter"/>
</dbReference>
<proteinExistence type="predicted"/>
<dbReference type="GO" id="GO:0031146">
    <property type="term" value="P:SCF-dependent proteasomal ubiquitin-dependent protein catabolic process"/>
    <property type="evidence" value="ECO:0007669"/>
    <property type="project" value="TreeGrafter"/>
</dbReference>
<reference evidence="3 4" key="1">
    <citation type="journal article" date="2018" name="Biotechnol. Biofuels">
        <title>Integrative visual omics of the white-rot fungus Polyporus brumalis exposes the biotechnological potential of its oxidative enzymes for delignifying raw plant biomass.</title>
        <authorList>
            <person name="Miyauchi S."/>
            <person name="Rancon A."/>
            <person name="Drula E."/>
            <person name="Hage H."/>
            <person name="Chaduli D."/>
            <person name="Favel A."/>
            <person name="Grisel S."/>
            <person name="Henrissat B."/>
            <person name="Herpoel-Gimbert I."/>
            <person name="Ruiz-Duenas F.J."/>
            <person name="Chevret D."/>
            <person name="Hainaut M."/>
            <person name="Lin J."/>
            <person name="Wang M."/>
            <person name="Pangilinan J."/>
            <person name="Lipzen A."/>
            <person name="Lesage-Meessen L."/>
            <person name="Navarro D."/>
            <person name="Riley R."/>
            <person name="Grigoriev I.V."/>
            <person name="Zhou S."/>
            <person name="Raouche S."/>
            <person name="Rosso M.N."/>
        </authorList>
    </citation>
    <scope>NUCLEOTIDE SEQUENCE [LARGE SCALE GENOMIC DNA]</scope>
    <source>
        <strain evidence="3 4">BRFM 1820</strain>
    </source>
</reference>
<dbReference type="InterPro" id="IPR056451">
    <property type="entry name" value="Znf_Tbcl_Rhp7"/>
</dbReference>
<dbReference type="Pfam" id="PF23550">
    <property type="entry name" value="zf_Tbcl_Rhp7"/>
    <property type="match status" value="1"/>
</dbReference>
<feature type="compositionally biased region" description="Low complexity" evidence="1">
    <location>
        <begin position="29"/>
        <end position="54"/>
    </location>
</feature>
<evidence type="ECO:0000259" key="2">
    <source>
        <dbReference type="Pfam" id="PF23550"/>
    </source>
</evidence>